<sequence length="178" mass="19987">MKSVLLLGEVANLDISFEIDSLIDQANAIVERFDRLKAPPIKRVSIELPFDVSVCSPRPYFYSSPKLSPNSPLGIYMPTSSHELSWVDLRKDEIPSLDWKHTALLGSSLKAYDNFHAFVRRGLGYFCGKHDYMIGPKLSICDINLIREITGLLVAQEALSFPEGKLGLYPRVGNSFLR</sequence>
<reference evidence="1" key="1">
    <citation type="submission" date="2021-03" db="UniProtKB">
        <authorList>
            <consortium name="EnsemblPlants"/>
        </authorList>
    </citation>
    <scope>IDENTIFICATION</scope>
</reference>
<accession>A0A803QKC9</accession>
<dbReference type="EMBL" id="UZAU01000821">
    <property type="status" value="NOT_ANNOTATED_CDS"/>
    <property type="molecule type" value="Genomic_DNA"/>
</dbReference>
<evidence type="ECO:0000313" key="2">
    <source>
        <dbReference type="Proteomes" id="UP000596661"/>
    </source>
</evidence>
<evidence type="ECO:0000313" key="1">
    <source>
        <dbReference type="EnsemblPlants" id="cds.evm.model.10.1626"/>
    </source>
</evidence>
<protein>
    <submittedName>
        <fullName evidence="1">Uncharacterized protein</fullName>
    </submittedName>
</protein>
<proteinExistence type="predicted"/>
<keyword evidence="2" id="KW-1185">Reference proteome</keyword>
<dbReference type="Gramene" id="evm.model.10.1626">
    <property type="protein sequence ID" value="cds.evm.model.10.1626"/>
    <property type="gene ID" value="evm.TU.10.1626"/>
</dbReference>
<name>A0A803QKC9_CANSA</name>
<organism evidence="1 2">
    <name type="scientific">Cannabis sativa</name>
    <name type="common">Hemp</name>
    <name type="synonym">Marijuana</name>
    <dbReference type="NCBI Taxonomy" id="3483"/>
    <lineage>
        <taxon>Eukaryota</taxon>
        <taxon>Viridiplantae</taxon>
        <taxon>Streptophyta</taxon>
        <taxon>Embryophyta</taxon>
        <taxon>Tracheophyta</taxon>
        <taxon>Spermatophyta</taxon>
        <taxon>Magnoliopsida</taxon>
        <taxon>eudicotyledons</taxon>
        <taxon>Gunneridae</taxon>
        <taxon>Pentapetalae</taxon>
        <taxon>rosids</taxon>
        <taxon>fabids</taxon>
        <taxon>Rosales</taxon>
        <taxon>Cannabaceae</taxon>
        <taxon>Cannabis</taxon>
    </lineage>
</organism>
<dbReference type="EnsemblPlants" id="evm.model.10.1626">
    <property type="protein sequence ID" value="cds.evm.model.10.1626"/>
    <property type="gene ID" value="evm.TU.10.1626"/>
</dbReference>
<dbReference type="AlphaFoldDB" id="A0A803QKC9"/>
<dbReference type="Proteomes" id="UP000596661">
    <property type="component" value="Unassembled WGS sequence"/>
</dbReference>